<dbReference type="AlphaFoldDB" id="A0A9N9AI40"/>
<accession>A0A9N9AI40</accession>
<dbReference type="EMBL" id="CAJVPJ010000521">
    <property type="protein sequence ID" value="CAG8533427.1"/>
    <property type="molecule type" value="Genomic_DNA"/>
</dbReference>
<keyword evidence="3" id="KW-1185">Reference proteome</keyword>
<organism evidence="2 3">
    <name type="scientific">Paraglomus occultum</name>
    <dbReference type="NCBI Taxonomy" id="144539"/>
    <lineage>
        <taxon>Eukaryota</taxon>
        <taxon>Fungi</taxon>
        <taxon>Fungi incertae sedis</taxon>
        <taxon>Mucoromycota</taxon>
        <taxon>Glomeromycotina</taxon>
        <taxon>Glomeromycetes</taxon>
        <taxon>Paraglomerales</taxon>
        <taxon>Paraglomeraceae</taxon>
        <taxon>Paraglomus</taxon>
    </lineage>
</organism>
<feature type="signal peptide" evidence="1">
    <location>
        <begin position="1"/>
        <end position="23"/>
    </location>
</feature>
<evidence type="ECO:0000313" key="2">
    <source>
        <dbReference type="EMBL" id="CAG8533427.1"/>
    </source>
</evidence>
<sequence>MKSVYIFFLLAALIFTDFTPANATPLKKRWQRRPRPCCPVSRCVFNQGDTVLNRPGFSGNTFNGFLEFTQSPRDTLEIAGNVNIAGVVNGAVEALYDIHVANCDTATTNTPGDPATINLDFASFDKPILTSLNLPISRIRDQCCFVVEESAANRGSVPRNERILGIARVTRVNDCPTRQ</sequence>
<comment type="caution">
    <text evidence="2">The sequence shown here is derived from an EMBL/GenBank/DDBJ whole genome shotgun (WGS) entry which is preliminary data.</text>
</comment>
<protein>
    <submittedName>
        <fullName evidence="2">1149_t:CDS:1</fullName>
    </submittedName>
</protein>
<gene>
    <name evidence="2" type="ORF">POCULU_LOCUS4171</name>
</gene>
<feature type="chain" id="PRO_5040363317" evidence="1">
    <location>
        <begin position="24"/>
        <end position="179"/>
    </location>
</feature>
<name>A0A9N9AI40_9GLOM</name>
<reference evidence="2" key="1">
    <citation type="submission" date="2021-06" db="EMBL/GenBank/DDBJ databases">
        <authorList>
            <person name="Kallberg Y."/>
            <person name="Tangrot J."/>
            <person name="Rosling A."/>
        </authorList>
    </citation>
    <scope>NUCLEOTIDE SEQUENCE</scope>
    <source>
        <strain evidence="2">IA702</strain>
    </source>
</reference>
<dbReference type="Proteomes" id="UP000789572">
    <property type="component" value="Unassembled WGS sequence"/>
</dbReference>
<evidence type="ECO:0000313" key="3">
    <source>
        <dbReference type="Proteomes" id="UP000789572"/>
    </source>
</evidence>
<evidence type="ECO:0000256" key="1">
    <source>
        <dbReference type="SAM" id="SignalP"/>
    </source>
</evidence>
<keyword evidence="1" id="KW-0732">Signal</keyword>
<proteinExistence type="predicted"/>